<dbReference type="InterPro" id="IPR001387">
    <property type="entry name" value="Cro/C1-type_HTH"/>
</dbReference>
<dbReference type="InterPro" id="IPR011990">
    <property type="entry name" value="TPR-like_helical_dom_sf"/>
</dbReference>
<feature type="domain" description="HTH cro/C1-type" evidence="2">
    <location>
        <begin position="15"/>
        <end position="69"/>
    </location>
</feature>
<dbReference type="EMBL" id="JACHMG010000001">
    <property type="protein sequence ID" value="MBB4682624.1"/>
    <property type="molecule type" value="Genomic_DNA"/>
</dbReference>
<comment type="caution">
    <text evidence="3">The sequence shown here is derived from an EMBL/GenBank/DDBJ whole genome shotgun (WGS) entry which is preliminary data.</text>
</comment>
<dbReference type="Gene3D" id="1.25.40.10">
    <property type="entry name" value="Tetratricopeptide repeat domain"/>
    <property type="match status" value="1"/>
</dbReference>
<gene>
    <name evidence="3" type="ORF">BJY18_000109</name>
</gene>
<evidence type="ECO:0000313" key="3">
    <source>
        <dbReference type="EMBL" id="MBB4682624.1"/>
    </source>
</evidence>
<reference evidence="3 4" key="1">
    <citation type="submission" date="2020-08" db="EMBL/GenBank/DDBJ databases">
        <title>Sequencing the genomes of 1000 actinobacteria strains.</title>
        <authorList>
            <person name="Klenk H.-P."/>
        </authorList>
    </citation>
    <scope>NUCLEOTIDE SEQUENCE [LARGE SCALE GENOMIC DNA]</scope>
    <source>
        <strain evidence="3 4">DSM 45859</strain>
    </source>
</reference>
<dbReference type="InterPro" id="IPR010982">
    <property type="entry name" value="Lambda_DNA-bd_dom_sf"/>
</dbReference>
<dbReference type="RefSeq" id="WP_312873683.1">
    <property type="nucleotide sequence ID" value="NZ_JACHMG010000001.1"/>
</dbReference>
<name>A0A840INH3_9PSEU</name>
<dbReference type="Gene3D" id="1.10.260.40">
    <property type="entry name" value="lambda repressor-like DNA-binding domains"/>
    <property type="match status" value="1"/>
</dbReference>
<dbReference type="CDD" id="cd00093">
    <property type="entry name" value="HTH_XRE"/>
    <property type="match status" value="1"/>
</dbReference>
<dbReference type="Pfam" id="PF01381">
    <property type="entry name" value="HTH_3"/>
    <property type="match status" value="1"/>
</dbReference>
<evidence type="ECO:0000313" key="4">
    <source>
        <dbReference type="Proteomes" id="UP000581769"/>
    </source>
</evidence>
<dbReference type="SUPFAM" id="SSF47413">
    <property type="entry name" value="lambda repressor-like DNA-binding domains"/>
    <property type="match status" value="1"/>
</dbReference>
<dbReference type="PROSITE" id="PS50943">
    <property type="entry name" value="HTH_CROC1"/>
    <property type="match status" value="1"/>
</dbReference>
<proteinExistence type="predicted"/>
<keyword evidence="4" id="KW-1185">Reference proteome</keyword>
<dbReference type="GO" id="GO:0003677">
    <property type="term" value="F:DNA binding"/>
    <property type="evidence" value="ECO:0007669"/>
    <property type="project" value="InterPro"/>
</dbReference>
<organism evidence="3 4">
    <name type="scientific">Amycolatopsis jiangsuensis</name>
    <dbReference type="NCBI Taxonomy" id="1181879"/>
    <lineage>
        <taxon>Bacteria</taxon>
        <taxon>Bacillati</taxon>
        <taxon>Actinomycetota</taxon>
        <taxon>Actinomycetes</taxon>
        <taxon>Pseudonocardiales</taxon>
        <taxon>Pseudonocardiaceae</taxon>
        <taxon>Amycolatopsis</taxon>
    </lineage>
</organism>
<dbReference type="SUPFAM" id="SSF48452">
    <property type="entry name" value="TPR-like"/>
    <property type="match status" value="1"/>
</dbReference>
<evidence type="ECO:0000256" key="1">
    <source>
        <dbReference type="SAM" id="MobiDB-lite"/>
    </source>
</evidence>
<evidence type="ECO:0000259" key="2">
    <source>
        <dbReference type="PROSITE" id="PS50943"/>
    </source>
</evidence>
<dbReference type="AlphaFoldDB" id="A0A840INH3"/>
<accession>A0A840INH3</accession>
<dbReference type="SMART" id="SM00530">
    <property type="entry name" value="HTH_XRE"/>
    <property type="match status" value="1"/>
</dbReference>
<dbReference type="Proteomes" id="UP000581769">
    <property type="component" value="Unassembled WGS sequence"/>
</dbReference>
<feature type="region of interest" description="Disordered" evidence="1">
    <location>
        <begin position="90"/>
        <end position="109"/>
    </location>
</feature>
<sequence>MASSHEWSPQPRTRLKVAIRRSGRTQERLAEELNVDPGTISRWVRGIQDPDPARLEALAQALGISRAQLGDLLAESGGLTAEAREWLSTSDPVLPSAPDRVTRTGRGTRPAAGYSLAGVGAPRGIGWGDVSRMREVTRKLASAENSFGGAFARDDAQTKLRWALQFTEFSASNDVARAMTEAVGNLASVAAFCAFDAGDHEAADDCFAQAIECAVKSGSWALRANTYAEMSRKAAWLGELDDALTLIELALVRADRLTATARAMLCTIHARLLAQTGRHAEALDEIERADAHFAERIPAADPPWLCYYDDAEHSGSTGKALIPIARATSRPELAVGRLTTAVSLQGDEYPRSRTFSRIRLASLLMTTGHPDNALGHGVQALNDVATLQSARLRDELAGLARASIPYTGHDDIAQLHHGIRQLATSDATPRGTS</sequence>
<protein>
    <submittedName>
        <fullName evidence="3">Transcriptional regulator with XRE-family HTH domain</fullName>
    </submittedName>
</protein>